<evidence type="ECO:0000256" key="8">
    <source>
        <dbReference type="ARBA" id="ARBA00022670"/>
    </source>
</evidence>
<accession>A0A8K1HII5</accession>
<dbReference type="SUPFAM" id="SSF56672">
    <property type="entry name" value="DNA/RNA polymerases"/>
    <property type="match status" value="1"/>
</dbReference>
<dbReference type="InterPro" id="IPR009003">
    <property type="entry name" value="Peptidase_S1_PA"/>
</dbReference>
<comment type="subcellular location">
    <subcellularLocation>
        <location evidence="1">Host cytoplasm</location>
    </subcellularLocation>
    <subcellularLocation>
        <location evidence="2">Virion</location>
    </subcellularLocation>
</comment>
<dbReference type="Gene3D" id="1.20.960.20">
    <property type="match status" value="1"/>
</dbReference>
<evidence type="ECO:0000256" key="12">
    <source>
        <dbReference type="ARBA" id="ARBA00022801"/>
    </source>
</evidence>
<proteinExistence type="predicted"/>
<organism evidence="22">
    <name type="scientific">Sichuan picorna-like virus</name>
    <dbReference type="NCBI Taxonomy" id="2863999"/>
    <lineage>
        <taxon>Viruses</taxon>
        <taxon>Riboviria</taxon>
        <taxon>Orthornavirae</taxon>
        <taxon>Pisuviricota</taxon>
        <taxon>Pisoniviricetes</taxon>
        <taxon>Picornavirales</taxon>
    </lineage>
</organism>
<feature type="domain" description="Peptidase C3A/C3B picornaviral" evidence="19">
    <location>
        <begin position="2185"/>
        <end position="2361"/>
    </location>
</feature>
<evidence type="ECO:0000256" key="11">
    <source>
        <dbReference type="ARBA" id="ARBA00022741"/>
    </source>
</evidence>
<dbReference type="EMBL" id="MZ556253">
    <property type="protein sequence ID" value="UBJ26076.1"/>
    <property type="molecule type" value="Genomic_RNA"/>
</dbReference>
<keyword evidence="11" id="KW-0547">Nucleotide-binding</keyword>
<keyword evidence="5" id="KW-0191">Covalent protein-RNA linkage</keyword>
<evidence type="ECO:0000256" key="18">
    <source>
        <dbReference type="SAM" id="MobiDB-lite"/>
    </source>
</evidence>
<evidence type="ECO:0000256" key="15">
    <source>
        <dbReference type="ARBA" id="ARBA00022844"/>
    </source>
</evidence>
<evidence type="ECO:0000259" key="19">
    <source>
        <dbReference type="Pfam" id="PF00548"/>
    </source>
</evidence>
<evidence type="ECO:0000256" key="13">
    <source>
        <dbReference type="ARBA" id="ARBA00022807"/>
    </source>
</evidence>
<dbReference type="GO" id="GO:0005524">
    <property type="term" value="F:ATP binding"/>
    <property type="evidence" value="ECO:0007669"/>
    <property type="project" value="UniProtKB-KW"/>
</dbReference>
<dbReference type="Pfam" id="PF00548">
    <property type="entry name" value="Peptidase_C3"/>
    <property type="match status" value="1"/>
</dbReference>
<dbReference type="GO" id="GO:0004197">
    <property type="term" value="F:cysteine-type endopeptidase activity"/>
    <property type="evidence" value="ECO:0007669"/>
    <property type="project" value="InterPro"/>
</dbReference>
<name>A0A8K1HII5_9VIRU</name>
<evidence type="ECO:0000256" key="3">
    <source>
        <dbReference type="ARBA" id="ARBA00020107"/>
    </source>
</evidence>
<feature type="domain" description="Helicase superfamily 3 single-stranded DNA/RNA virus" evidence="21">
    <location>
        <begin position="1445"/>
        <end position="1554"/>
    </location>
</feature>
<evidence type="ECO:0000259" key="21">
    <source>
        <dbReference type="Pfam" id="PF00910"/>
    </source>
</evidence>
<dbReference type="InterPro" id="IPR043128">
    <property type="entry name" value="Rev_trsase/Diguanyl_cyclase"/>
</dbReference>
<dbReference type="Gene3D" id="2.60.120.20">
    <property type="match status" value="3"/>
</dbReference>
<dbReference type="Gene3D" id="3.30.70.270">
    <property type="match status" value="1"/>
</dbReference>
<feature type="region of interest" description="Disordered" evidence="18">
    <location>
        <begin position="1885"/>
        <end position="1922"/>
    </location>
</feature>
<evidence type="ECO:0000256" key="5">
    <source>
        <dbReference type="ARBA" id="ARBA00022520"/>
    </source>
</evidence>
<evidence type="ECO:0000256" key="4">
    <source>
        <dbReference type="ARBA" id="ARBA00022484"/>
    </source>
</evidence>
<evidence type="ECO:0000256" key="10">
    <source>
        <dbReference type="ARBA" id="ARBA00022695"/>
    </source>
</evidence>
<dbReference type="InterPro" id="IPR033703">
    <property type="entry name" value="Rhv-like"/>
</dbReference>
<dbReference type="InterPro" id="IPR043502">
    <property type="entry name" value="DNA/RNA_pol_sf"/>
</dbReference>
<dbReference type="SUPFAM" id="SSF88633">
    <property type="entry name" value="Positive stranded ssRNA viruses"/>
    <property type="match status" value="3"/>
</dbReference>
<keyword evidence="13" id="KW-0788">Thiol protease</keyword>
<keyword evidence="7" id="KW-0167">Capsid protein</keyword>
<evidence type="ECO:0000256" key="2">
    <source>
        <dbReference type="ARBA" id="ARBA00004328"/>
    </source>
</evidence>
<evidence type="ECO:0000313" key="22">
    <source>
        <dbReference type="EMBL" id="UBJ26076.1"/>
    </source>
</evidence>
<keyword evidence="16" id="KW-0693">Viral RNA replication</keyword>
<evidence type="ECO:0000256" key="9">
    <source>
        <dbReference type="ARBA" id="ARBA00022679"/>
    </source>
</evidence>
<protein>
    <recommendedName>
        <fullName evidence="3">Genome polyprotein</fullName>
    </recommendedName>
</protein>
<dbReference type="GO" id="GO:0033644">
    <property type="term" value="C:host cell membrane"/>
    <property type="evidence" value="ECO:0007669"/>
    <property type="project" value="UniProtKB-SubCell"/>
</dbReference>
<dbReference type="GO" id="GO:0003968">
    <property type="term" value="F:RNA-directed RNA polymerase activity"/>
    <property type="evidence" value="ECO:0007669"/>
    <property type="project" value="UniProtKB-KW"/>
</dbReference>
<dbReference type="CDD" id="cd23169">
    <property type="entry name" value="ps-ssRNAv-Picornavirales"/>
    <property type="match status" value="1"/>
</dbReference>
<keyword evidence="9" id="KW-0808">Transferase</keyword>
<sequence>MGITTPTSYGAFKDLVREVKFAKKNNGTNYPFTIAFSNWVNGFENYSLNITEAKFLESPIFRCGRGMELSILSQDGRPILEKVQVVGTGNTKRDAHETCFKRLVAKILRIGGIDFTQMDSLTTDGEIVTSPVTDRESNVILETAAEGDNKQVINISSAEINKQLSSTESTYDMVKDGYSLVNRWYPLQMVKIDTTTVDVFSLRIPEALYADSSSVNLIPLRGFIYGDLDVEFKLVVNAAQFHQGRLIMGAFYCAQGFNRLVTVPKWYAHTSAGASDYRYENLQTQIDSIYGMVQRPHVLCDMASSTSASLLVKYNYNKPFVRLLDYANNKTVNPGVLGGYFVNLSAKMLVPLSTADDNPKEVNCTLYYRFVKANLTGMTRQHDLTQMDVLDLGLSAAEAITGLAHDGIGYIRRVERQLLRKGKIFSNRDKPSDVFGQKVVVPRPRMHFPNGVGLADPVILGVDTLSATTHYEDPGYGPTSYIEYARIPGIDTIVTWSLSDIAKKQIFQQIVVPYSSHQNQTFDTTTGLFPLATKMDSVPLHIATNGFMYWGGTICYEFDIVKTNFHKGSILISVSYGKETNDKIGSNYEKIVDIQETSKIKVTVPYIYDTVARRTHNFSYVTAWGQLSNWQPDALPTYSRTKITLTVLNPLIDIGSVANSVKIIVWKYAGEDFFLSSPTQVNNIMSVPVSFGDRDFNRLLTFPVNEDHTAPTTAEKYTDVLPPASFPAGKSARISTTREKTQMDAQDFAPGPVDHYRMHSGNETSFKNLLRVPIRIIASQRINADQTLCLPVMPLTTELIYNYLPKQQRLAMTHQHQITKMFRMWRGSMRYTIMLHNATTHPVFITFLPSDGTFKKLIRPKNFNDRYHGATWSNTKRFFSSVDDEAGSDLPDLSGTGHPTTVLCSTVNPTEMVEVQWTLPVNWALMDQGGRYTQHCWRDISFTNNGHICVYCDGPVEVSIFMSVGDDFEMAAFCGLTDYTPSFVLNNRMDDARQEKTQMDFYSCESSSDAEFIPKMVRKTRRAVKRNQFLVKPAIYGVSTVLPSPFGEMVRQAVVAHTIYDLKEKVSSASAAITENISAVNVSHVVHAISGASESIQSGIEQFSTKTAGVDSTLEELRETLGGTQRMQDKVTNTFGKADHVLTDLGEVLAGVKKTVDTANGLLDEVQAQVDGGLFDWVKTLFGGLSTMSGVWDSLKSVFQKLYDAILGCDIVVAVRCLVESLYSLGLTTKEYVTRKLGYLTELFGKILKQGTDETQSGKSTEEKSGIDKGDVQTLLGLLFGGVLTVYGASCGQQWQKGHSGTMARWVDSFAIGKGLMTMNGSFLFVRNVYSTLSKMVSHVLGLSDPQIKIRQLLIDNPSIVSDFVHNAQLFLNNYNDIVAGDVATKSRFWITICNAYQIRACFAKIEGNSTMNVLKELCREVIKKANENTSLFQSTAVRYEPYVICLEGQTGIGKSFLTAEISSMCLGNIGLKMDTIDYRYVVNPGVDYWNLYNGQPVIVYDDWCNLVDTQSIRKDISELYQLKTSNVMNAPKAELSEKKTVVNPFVVLMATNNPFPSTNTLVNTAPLYRRRDVLVKVQLVNKDMDRSNPANYESYKHLQFGVYDSVLQPQSQFSYKTWAEFRAWLKEDHMKYHLRESSNVKKRIEILSQALTEQALVNADIADPFTLQARALHQVESQSEKLGVVRSLPSEMLEFQVREIVELIKANYKVVKTEGSLYYIQDANAQSHTEEVPTTQIEGASSLFTYFTAPVVKTYEMMRGYMNKWMMIGMRCGTCSSPPTYAKALLTCAVCSKISCGMCIKSIGEQAQCVCGGAMVIRMPKIMEILISLVLSAAFTAIAPMSKTEVVIMSLFKLVTGWDVLVPFSVLAAIRQFIRPPNHRFSGPINVTQMGSKKGARVSSQPPSDSSFEEVAAETQQEKEKSIPIPLEPTIKVLPQNDNINDILAAEPEPLLDFKLPDLSPSVDRELDANAPCVPPDYVLSSAFVMSDPPLEKCCHGKLDPKVPILSSTGGTLHLCSPDWVGRIPLGPCNTTDCKWSLLNLRATVDKCFSINRLSYIEIHQAIKNGAMAAENYSDIPYVYLPAKARELLKEDIAEATTGPSWWAWLFGKLAKYSTLGAIFYLVAKAGICIFSSLLGLFGSVTQAEGSFDHERMARQFNRSRKIGRTQGEVTQAADTEMYTKAKDKICANYVVFSTPNLRSATGIGLYGSTVLIPKHYIPPLQKAETITVTFFGAKHESIQLNPANMSIKMFPDKDCALLTLSKAIYFADIRKFFMQDKEYDEYDESKGEIVVLEFDHLTEYPITLLNIVDGYSAYDELTGHSYETKDAIDYSFERRGACGSVIFSRNAIRPIIGIHIAGNYGSGKGTGARIRATELSSEVAFDMAPMPFQLMENCTDFGDDVNVEYIGKLPPDQVPYCPTKTGLTPSLINECFETPTVTQPAILSKNDPRYTQDATPLIHGVRKHGKPTLDFDRALVQASAQFWQTLLLQKKWGFEHKVQIYSIEAAALGRPEVIGFYDWLPDDTSAGWPYNTILKEVNGVRVPATKKKHWMKYQRDPTTERPVSVEFDPLLIEHYNRDMEYRRQGILAPIVFQDVLKDEKRKVEKILKAGGTRVISMSPVTASLALRQYTLDFTSHLRYHRISNWIAIGINPDGPEWGILARRLLSKGNNMFTIDFTNFGPGLNADVAFEFSNMLHSFYEMEMGDHYTQEDKLVTTTLIRELVNSVHMAGGTVYRTKAGSPSGAAITVEINSFVHLMYLTMSWQIIARILRYQSSAVGNDEERIYRRRYSKAFDYLAEHNEDKNLHTEMAVTFDDFLANVTGVVYGDDGLFSVTDKYKAVFNAKVIQLVLGAHGIVATDANKGEQTMTTGPLQNMSFLKRSFIPHPVHANQWAAPMDIDVVTECARWIHKSGPEETMTLTNVQASLLLSYGHGPHFYNNWKKQLDQFLRRVDLPAVYLTWEDLDRIFYPDYYLQATKQDPFDILAVRRLLSEL</sequence>
<dbReference type="InterPro" id="IPR001205">
    <property type="entry name" value="RNA-dir_pol_C"/>
</dbReference>
<evidence type="ECO:0000256" key="14">
    <source>
        <dbReference type="ARBA" id="ARBA00022840"/>
    </source>
</evidence>
<dbReference type="InterPro" id="IPR000605">
    <property type="entry name" value="Helicase_SF3_ssDNA/RNA_vir"/>
</dbReference>
<evidence type="ECO:0000259" key="20">
    <source>
        <dbReference type="Pfam" id="PF00680"/>
    </source>
</evidence>
<evidence type="ECO:0000256" key="6">
    <source>
        <dbReference type="ARBA" id="ARBA00022553"/>
    </source>
</evidence>
<dbReference type="Gene3D" id="2.40.10.10">
    <property type="entry name" value="Trypsin-like serine proteases"/>
    <property type="match status" value="2"/>
</dbReference>
<dbReference type="Pfam" id="PF00680">
    <property type="entry name" value="RdRP_1"/>
    <property type="match status" value="1"/>
</dbReference>
<dbReference type="CDD" id="cd00205">
    <property type="entry name" value="rhv_like"/>
    <property type="match status" value="1"/>
</dbReference>
<dbReference type="InterPro" id="IPR000199">
    <property type="entry name" value="Peptidase_C3A/C3B_picornavir"/>
</dbReference>
<dbReference type="GO" id="GO:0003724">
    <property type="term" value="F:RNA helicase activity"/>
    <property type="evidence" value="ECO:0007669"/>
    <property type="project" value="InterPro"/>
</dbReference>
<dbReference type="Pfam" id="PF00910">
    <property type="entry name" value="RNA_helicase"/>
    <property type="match status" value="1"/>
</dbReference>
<dbReference type="GO" id="GO:0019028">
    <property type="term" value="C:viral capsid"/>
    <property type="evidence" value="ECO:0007669"/>
    <property type="project" value="UniProtKB-KW"/>
</dbReference>
<keyword evidence="12" id="KW-0378">Hydrolase</keyword>
<keyword evidence="14" id="KW-0067">ATP-binding</keyword>
<dbReference type="GO" id="GO:0003723">
    <property type="term" value="F:RNA binding"/>
    <property type="evidence" value="ECO:0007669"/>
    <property type="project" value="InterPro"/>
</dbReference>
<keyword evidence="6" id="KW-0597">Phosphoprotein</keyword>
<reference evidence="22" key="1">
    <citation type="submission" date="2021-07" db="EMBL/GenBank/DDBJ databases">
        <title>Communication and adaptive evolution of viruses within giant pandas and their associated organisms in a local ecological environment.</title>
        <authorList>
            <person name="Zhao M."/>
            <person name="Liu S."/>
            <person name="Zhang W."/>
        </authorList>
    </citation>
    <scope>NUCLEOTIDE SEQUENCE</scope>
    <source>
        <strain evidence="22">Rpf106sm01-8</strain>
    </source>
</reference>
<dbReference type="InterPro" id="IPR029053">
    <property type="entry name" value="Viral_coat"/>
</dbReference>
<evidence type="ECO:0000256" key="7">
    <source>
        <dbReference type="ARBA" id="ARBA00022561"/>
    </source>
</evidence>
<evidence type="ECO:0000256" key="1">
    <source>
        <dbReference type="ARBA" id="ARBA00004192"/>
    </source>
</evidence>
<evidence type="ECO:0000256" key="16">
    <source>
        <dbReference type="ARBA" id="ARBA00022953"/>
    </source>
</evidence>
<keyword evidence="8" id="KW-0645">Protease</keyword>
<keyword evidence="10" id="KW-0548">Nucleotidyltransferase</keyword>
<keyword evidence="15" id="KW-0946">Virion</keyword>
<keyword evidence="17" id="KW-1035">Host cytoplasm</keyword>
<feature type="domain" description="RNA-directed RNA polymerase C-terminal" evidence="20">
    <location>
        <begin position="2437"/>
        <end position="2941"/>
    </location>
</feature>
<dbReference type="GO" id="GO:0006508">
    <property type="term" value="P:proteolysis"/>
    <property type="evidence" value="ECO:0007669"/>
    <property type="project" value="UniProtKB-KW"/>
</dbReference>
<dbReference type="InterPro" id="IPR043504">
    <property type="entry name" value="Peptidase_S1_PA_chymotrypsin"/>
</dbReference>
<dbReference type="SUPFAM" id="SSF50494">
    <property type="entry name" value="Trypsin-like serine proteases"/>
    <property type="match status" value="1"/>
</dbReference>
<keyword evidence="4" id="KW-0696">RNA-directed RNA polymerase</keyword>
<evidence type="ECO:0000256" key="17">
    <source>
        <dbReference type="ARBA" id="ARBA00023200"/>
    </source>
</evidence>
<dbReference type="GO" id="GO:0006351">
    <property type="term" value="P:DNA-templated transcription"/>
    <property type="evidence" value="ECO:0007669"/>
    <property type="project" value="InterPro"/>
</dbReference>